<feature type="domain" description="Pyrrolo-quinoline quinone repeat" evidence="3">
    <location>
        <begin position="957"/>
        <end position="1045"/>
    </location>
</feature>
<dbReference type="InterPro" id="IPR011047">
    <property type="entry name" value="Quinoprotein_ADH-like_sf"/>
</dbReference>
<dbReference type="InterPro" id="IPR018391">
    <property type="entry name" value="PQQ_b-propeller_rpt"/>
</dbReference>
<evidence type="ECO:0000259" key="3">
    <source>
        <dbReference type="Pfam" id="PF13360"/>
    </source>
</evidence>
<evidence type="ECO:0000313" key="5">
    <source>
        <dbReference type="Proteomes" id="UP000317429"/>
    </source>
</evidence>
<dbReference type="PANTHER" id="PTHR34512">
    <property type="entry name" value="CELL SURFACE PROTEIN"/>
    <property type="match status" value="1"/>
</dbReference>
<dbReference type="AlphaFoldDB" id="A0A518DB96"/>
<evidence type="ECO:0000256" key="2">
    <source>
        <dbReference type="SAM" id="Phobius"/>
    </source>
</evidence>
<evidence type="ECO:0000256" key="1">
    <source>
        <dbReference type="SAM" id="MobiDB-lite"/>
    </source>
</evidence>
<dbReference type="RefSeq" id="WP_145283931.1">
    <property type="nucleotide sequence ID" value="NZ_CP036291.1"/>
</dbReference>
<proteinExistence type="predicted"/>
<keyword evidence="2" id="KW-1133">Transmembrane helix</keyword>
<dbReference type="Gene3D" id="2.130.10.10">
    <property type="entry name" value="YVTN repeat-like/Quinoprotein amine dehydrogenase"/>
    <property type="match status" value="2"/>
</dbReference>
<keyword evidence="2" id="KW-0812">Transmembrane</keyword>
<dbReference type="Pfam" id="PF13360">
    <property type="entry name" value="PQQ_2"/>
    <property type="match status" value="2"/>
</dbReference>
<reference evidence="4 5" key="1">
    <citation type="submission" date="2019-02" db="EMBL/GenBank/DDBJ databases">
        <title>Deep-cultivation of Planctomycetes and their phenomic and genomic characterization uncovers novel biology.</title>
        <authorList>
            <person name="Wiegand S."/>
            <person name="Jogler M."/>
            <person name="Boedeker C."/>
            <person name="Pinto D."/>
            <person name="Vollmers J."/>
            <person name="Rivas-Marin E."/>
            <person name="Kohn T."/>
            <person name="Peeters S.H."/>
            <person name="Heuer A."/>
            <person name="Rast P."/>
            <person name="Oberbeckmann S."/>
            <person name="Bunk B."/>
            <person name="Jeske O."/>
            <person name="Meyerdierks A."/>
            <person name="Storesund J.E."/>
            <person name="Kallscheuer N."/>
            <person name="Luecker S."/>
            <person name="Lage O.M."/>
            <person name="Pohl T."/>
            <person name="Merkel B.J."/>
            <person name="Hornburger P."/>
            <person name="Mueller R.-W."/>
            <person name="Bruemmer F."/>
            <person name="Labrenz M."/>
            <person name="Spormann A.M."/>
            <person name="Op den Camp H."/>
            <person name="Overmann J."/>
            <person name="Amann R."/>
            <person name="Jetten M.S.M."/>
            <person name="Mascher T."/>
            <person name="Medema M.H."/>
            <person name="Devos D.P."/>
            <person name="Kaster A.-K."/>
            <person name="Ovreas L."/>
            <person name="Rohde M."/>
            <person name="Galperin M.Y."/>
            <person name="Jogler C."/>
        </authorList>
    </citation>
    <scope>NUCLEOTIDE SEQUENCE [LARGE SCALE GENOMIC DNA]</scope>
    <source>
        <strain evidence="4 5">Pla175</strain>
    </source>
</reference>
<dbReference type="KEGG" id="pnd:Pla175_21030"/>
<dbReference type="Gene3D" id="1.25.40.10">
    <property type="entry name" value="Tetratricopeptide repeat domain"/>
    <property type="match status" value="1"/>
</dbReference>
<organism evidence="4 5">
    <name type="scientific">Pirellulimonas nuda</name>
    <dbReference type="NCBI Taxonomy" id="2528009"/>
    <lineage>
        <taxon>Bacteria</taxon>
        <taxon>Pseudomonadati</taxon>
        <taxon>Planctomycetota</taxon>
        <taxon>Planctomycetia</taxon>
        <taxon>Pirellulales</taxon>
        <taxon>Lacipirellulaceae</taxon>
        <taxon>Pirellulimonas</taxon>
    </lineage>
</organism>
<dbReference type="PANTHER" id="PTHR34512:SF30">
    <property type="entry name" value="OUTER MEMBRANE PROTEIN ASSEMBLY FACTOR BAMB"/>
    <property type="match status" value="1"/>
</dbReference>
<feature type="region of interest" description="Disordered" evidence="1">
    <location>
        <begin position="82"/>
        <end position="117"/>
    </location>
</feature>
<protein>
    <submittedName>
        <fullName evidence="4">Outer membrane biogenesis protein BamB</fullName>
    </submittedName>
</protein>
<keyword evidence="2" id="KW-0472">Membrane</keyword>
<dbReference type="EMBL" id="CP036291">
    <property type="protein sequence ID" value="QDU88722.1"/>
    <property type="molecule type" value="Genomic_DNA"/>
</dbReference>
<accession>A0A518DB96</accession>
<dbReference type="SMART" id="SM00564">
    <property type="entry name" value="PQQ"/>
    <property type="match status" value="5"/>
</dbReference>
<feature type="compositionally biased region" description="Basic residues" evidence="1">
    <location>
        <begin position="102"/>
        <end position="117"/>
    </location>
</feature>
<feature type="transmembrane region" description="Helical" evidence="2">
    <location>
        <begin position="126"/>
        <end position="148"/>
    </location>
</feature>
<evidence type="ECO:0000313" key="4">
    <source>
        <dbReference type="EMBL" id="QDU88722.1"/>
    </source>
</evidence>
<dbReference type="InterPro" id="IPR011990">
    <property type="entry name" value="TPR-like_helical_dom_sf"/>
</dbReference>
<dbReference type="Proteomes" id="UP000317429">
    <property type="component" value="Chromosome"/>
</dbReference>
<feature type="domain" description="Pyrrolo-quinoline quinone repeat" evidence="3">
    <location>
        <begin position="406"/>
        <end position="543"/>
    </location>
</feature>
<gene>
    <name evidence="4" type="ORF">Pla175_21030</name>
</gene>
<dbReference type="InterPro" id="IPR002372">
    <property type="entry name" value="PQQ_rpt_dom"/>
</dbReference>
<sequence length="1074" mass="112408">MTAEELIDALEAAKKLPEPMLKRLRQKLAANANPPSGRSLAKFLVNEGHLSKDEAKSILRGPETEQVDLAAFDPLGGGLDTLGDAGLGPEPADAAIDEKSSKGKKKSSASKGKRKKAKKNEFDSPLILIGGGSLALLLLVGGAILYYLNSESGDALLSKATESFEAGAYTQAIDFYNQFTTKFPNHPSAGQARVQSVLANLRQKTGSNDKIALQVAADELPRIEDEPYFNEQDQAKAELSTLLPKIARGLAEKADTAGTQEEIESFVELSKQAIGLSNNTKYVPRSLRDEGDLEETRAILDRIARRQTALDALSKTIKSMQDATSNGDIRGAYGMHAEFIKAHPELMEEGALAEAIAAASASEQGLVRYEAKPKESAKEEGATPLEAVLALADRRVQGVAPASGPVVVEFSGVLYGLDSKDGRLLWRRYLGRPEASVGLVRTADAVLAWDAIANELLSLEPATGALQWRLPVGEPILRPAVQANLALVTLPSGRVLVVNLASGDQVGEVQFPQAVSAPAAFDGRGERIYVAGEQSSVYSLDAKSFECLGVYYSGHSPGSIVAAPTPILDKVMLLQNIGAATSRVRVLSSDDQGAIGEELDSYRMNGLVIEPPHVFNRRFAVVCNSGEITVFETAAGSSADPLTVLAVREPASNERSSGASAVVEGNLWVADRGITKYAIAPSGKRLPARTIDAPLIRDRFVGEILSLGDVLVHSRRRSGTTGVTVAAADAESARLYWETDLATAPAGPPVAVDQPRGILQAAADGRVFFFDRDAVGRRILDTSLPAAAERPAQPLEFLTAISADSFAVSAGGSVSINTIDLTNQKAPVVSGSLPSPLACEPTPVSGGWIAPLKVGQVFLLGKQGAQPLGTPFQPTIQPGEAYAWLPAAAGDGVVVVTDGVQNIHCLAIDSGSLKAVQRSDVGPSPIVGRGAMLDRVVAFPTQGGRLMLLSTPSLESVADPDLGSPAVWGPYAVGPGRCVVVSADGEMAAVDADGSIAWQLPLSGGDLTGAPAVEGDSLLATTKDGRLIKVNLNSGELASQVFVGQPIASGPTMMGPRVLIAAADGAVLVISPPK</sequence>
<dbReference type="InterPro" id="IPR015943">
    <property type="entry name" value="WD40/YVTN_repeat-like_dom_sf"/>
</dbReference>
<name>A0A518DB96_9BACT</name>
<dbReference type="SUPFAM" id="SSF50998">
    <property type="entry name" value="Quinoprotein alcohol dehydrogenase-like"/>
    <property type="match status" value="2"/>
</dbReference>
<keyword evidence="5" id="KW-1185">Reference proteome</keyword>
<dbReference type="OrthoDB" id="226874at2"/>